<dbReference type="Proteomes" id="UP000270626">
    <property type="component" value="Unassembled WGS sequence"/>
</dbReference>
<dbReference type="OrthoDB" id="8911335at2"/>
<sequence length="100" mass="10664">MTSPRHRLDSADWFGKTAAGLVLGFSLALAVSGLCAWLTPGGIAGGNGKIQFVMWLIAPLWAGVLCFVFLFRDSRRAWCWLAVANLLAFGLLAGVRGLLG</sequence>
<keyword evidence="1" id="KW-0812">Transmembrane</keyword>
<protein>
    <submittedName>
        <fullName evidence="2">Uncharacterized protein</fullName>
    </submittedName>
</protein>
<feature type="transmembrane region" description="Helical" evidence="1">
    <location>
        <begin position="21"/>
        <end position="40"/>
    </location>
</feature>
<keyword evidence="1" id="KW-0472">Membrane</keyword>
<proteinExistence type="predicted"/>
<name>A0A495WHD3_9RHOO</name>
<feature type="transmembrane region" description="Helical" evidence="1">
    <location>
        <begin position="52"/>
        <end position="71"/>
    </location>
</feature>
<dbReference type="AlphaFoldDB" id="A0A495WHD3"/>
<evidence type="ECO:0000313" key="3">
    <source>
        <dbReference type="Proteomes" id="UP000270626"/>
    </source>
</evidence>
<dbReference type="EMBL" id="RBXP01000013">
    <property type="protein sequence ID" value="RKT59258.1"/>
    <property type="molecule type" value="Genomic_DNA"/>
</dbReference>
<organism evidence="2 3">
    <name type="scientific">Azonexus fungiphilus</name>
    <dbReference type="NCBI Taxonomy" id="146940"/>
    <lineage>
        <taxon>Bacteria</taxon>
        <taxon>Pseudomonadati</taxon>
        <taxon>Pseudomonadota</taxon>
        <taxon>Betaproteobacteria</taxon>
        <taxon>Rhodocyclales</taxon>
        <taxon>Azonexaceae</taxon>
        <taxon>Azonexus</taxon>
    </lineage>
</organism>
<keyword evidence="1" id="KW-1133">Transmembrane helix</keyword>
<comment type="caution">
    <text evidence="2">The sequence shown here is derived from an EMBL/GenBank/DDBJ whole genome shotgun (WGS) entry which is preliminary data.</text>
</comment>
<keyword evidence="3" id="KW-1185">Reference proteome</keyword>
<gene>
    <name evidence="2" type="ORF">DFR40_1142</name>
</gene>
<evidence type="ECO:0000313" key="2">
    <source>
        <dbReference type="EMBL" id="RKT59258.1"/>
    </source>
</evidence>
<evidence type="ECO:0000256" key="1">
    <source>
        <dbReference type="SAM" id="Phobius"/>
    </source>
</evidence>
<accession>A0A495WHD3</accession>
<feature type="transmembrane region" description="Helical" evidence="1">
    <location>
        <begin position="78"/>
        <end position="99"/>
    </location>
</feature>
<reference evidence="2 3" key="1">
    <citation type="submission" date="2018-10" db="EMBL/GenBank/DDBJ databases">
        <title>Genomic Encyclopedia of Type Strains, Phase IV (KMG-IV): sequencing the most valuable type-strain genomes for metagenomic binning, comparative biology and taxonomic classification.</title>
        <authorList>
            <person name="Goeker M."/>
        </authorList>
    </citation>
    <scope>NUCLEOTIDE SEQUENCE [LARGE SCALE GENOMIC DNA]</scope>
    <source>
        <strain evidence="2 3">DSM 23841</strain>
    </source>
</reference>
<dbReference type="RefSeq" id="WP_121457513.1">
    <property type="nucleotide sequence ID" value="NZ_JAANMQ010000002.1"/>
</dbReference>